<name>A0A1T4Y9N0_9BACT</name>
<protein>
    <submittedName>
        <fullName evidence="1">Uncharacterized protein</fullName>
    </submittedName>
</protein>
<proteinExistence type="predicted"/>
<keyword evidence="2" id="KW-1185">Reference proteome</keyword>
<dbReference type="RefSeq" id="WP_176159429.1">
    <property type="nucleotide sequence ID" value="NZ_FUYE01000008.1"/>
</dbReference>
<evidence type="ECO:0000313" key="2">
    <source>
        <dbReference type="Proteomes" id="UP000190774"/>
    </source>
</evidence>
<accession>A0A1T4Y9N0</accession>
<dbReference type="EMBL" id="FUYE01000008">
    <property type="protein sequence ID" value="SKA98544.1"/>
    <property type="molecule type" value="Genomic_DNA"/>
</dbReference>
<dbReference type="AlphaFoldDB" id="A0A1T4Y9N0"/>
<sequence>MSISTKSRRKLVRDGRLFVWWVAPDLDSTDMVLHVVSDDKRFITHYVLGQDDTTSLLIVLGSEFSGAPTGGCWTRFRCPRFDMDGVILPSGVRSLIDWCLTSDAARHPLEHGEYPGAFYGSQPDVTGFSNRV</sequence>
<evidence type="ECO:0000313" key="1">
    <source>
        <dbReference type="EMBL" id="SKA98544.1"/>
    </source>
</evidence>
<gene>
    <name evidence="1" type="ORF">SAMN02745166_02792</name>
</gene>
<organism evidence="1 2">
    <name type="scientific">Prosthecobacter debontii</name>
    <dbReference type="NCBI Taxonomy" id="48467"/>
    <lineage>
        <taxon>Bacteria</taxon>
        <taxon>Pseudomonadati</taxon>
        <taxon>Verrucomicrobiota</taxon>
        <taxon>Verrucomicrobiia</taxon>
        <taxon>Verrucomicrobiales</taxon>
        <taxon>Verrucomicrobiaceae</taxon>
        <taxon>Prosthecobacter</taxon>
    </lineage>
</organism>
<reference evidence="2" key="1">
    <citation type="submission" date="2017-02" db="EMBL/GenBank/DDBJ databases">
        <authorList>
            <person name="Varghese N."/>
            <person name="Submissions S."/>
        </authorList>
    </citation>
    <scope>NUCLEOTIDE SEQUENCE [LARGE SCALE GENOMIC DNA]</scope>
    <source>
        <strain evidence="2">ATCC 700200</strain>
    </source>
</reference>
<dbReference type="Proteomes" id="UP000190774">
    <property type="component" value="Unassembled WGS sequence"/>
</dbReference>
<dbReference type="STRING" id="48467.SAMN02745166_02792"/>